<dbReference type="AlphaFoldDB" id="A0AAQ3RD12"/>
<dbReference type="GO" id="GO:0016799">
    <property type="term" value="F:hydrolase activity, hydrolyzing N-glycosyl compounds"/>
    <property type="evidence" value="ECO:0007669"/>
    <property type="project" value="TreeGrafter"/>
</dbReference>
<name>A0AAQ3RD12_VIGMU</name>
<dbReference type="Pfam" id="PF03641">
    <property type="entry name" value="Lysine_decarbox"/>
    <property type="match status" value="1"/>
</dbReference>
<accession>A0AAQ3RD12</accession>
<dbReference type="Gene3D" id="3.40.50.450">
    <property type="match status" value="1"/>
</dbReference>
<comment type="function">
    <text evidence="4 7">Cytokinin-activating enzyme working in the direct activation pathway. Phosphoribohydrolase that converts inactive cytokinin nucleotides to the biologically active free-base forms.</text>
</comment>
<reference evidence="8 9" key="1">
    <citation type="journal article" date="2023" name="Life. Sci Alliance">
        <title>Evolutionary insights into 3D genome organization and epigenetic landscape of Vigna mungo.</title>
        <authorList>
            <person name="Junaid A."/>
            <person name="Singh B."/>
            <person name="Bhatia S."/>
        </authorList>
    </citation>
    <scope>NUCLEOTIDE SEQUENCE [LARGE SCALE GENOMIC DNA]</scope>
    <source>
        <strain evidence="8">Urdbean</strain>
    </source>
</reference>
<evidence type="ECO:0000256" key="3">
    <source>
        <dbReference type="ARBA" id="ARBA00022712"/>
    </source>
</evidence>
<dbReference type="PANTHER" id="PTHR31223:SF11">
    <property type="entry name" value="CYTOKININ RIBOSIDE 5'-MONOPHOSPHATE PHOSPHORIBOHYDROLASE LOG8-RELATED"/>
    <property type="match status" value="1"/>
</dbReference>
<evidence type="ECO:0000256" key="6">
    <source>
        <dbReference type="ARBA" id="ARBA00049153"/>
    </source>
</evidence>
<dbReference type="EC" id="3.2.2.n1" evidence="2 7"/>
<sequence>MEEGFPKNMFKKLCVFCGSNSGNRQVFSDATIELANELVKKNIDLVYGGGSVGLMGLISQRMYDGGCHVLGYAKATYFISGKPVGEVRIVSDMHERKAAMAQEADAFIALPGRGYGTMEELLEMITWAQLGIHKKPVGLLNVDGYYDSLLALFDNGVKEGFIKRGARDILVAASSAKELMMKLEV</sequence>
<evidence type="ECO:0000256" key="2">
    <source>
        <dbReference type="ARBA" id="ARBA00012205"/>
    </source>
</evidence>
<evidence type="ECO:0000313" key="8">
    <source>
        <dbReference type="EMBL" id="WVY91098.1"/>
    </source>
</evidence>
<evidence type="ECO:0000256" key="4">
    <source>
        <dbReference type="ARBA" id="ARBA00024884"/>
    </source>
</evidence>
<protein>
    <recommendedName>
        <fullName evidence="2 7">Cytokinin riboside 5'-monophosphate phosphoribohydrolase</fullName>
        <ecNumber evidence="2 7">3.2.2.n1</ecNumber>
    </recommendedName>
</protein>
<dbReference type="GO" id="GO:0005829">
    <property type="term" value="C:cytosol"/>
    <property type="evidence" value="ECO:0007669"/>
    <property type="project" value="TreeGrafter"/>
</dbReference>
<dbReference type="PANTHER" id="PTHR31223">
    <property type="entry name" value="LOG FAMILY PROTEIN YJL055W"/>
    <property type="match status" value="1"/>
</dbReference>
<dbReference type="InterPro" id="IPR005269">
    <property type="entry name" value="LOG"/>
</dbReference>
<proteinExistence type="inferred from homology"/>
<evidence type="ECO:0000256" key="7">
    <source>
        <dbReference type="RuleBase" id="RU363015"/>
    </source>
</evidence>
<keyword evidence="3 7" id="KW-0203">Cytokinin biosynthesis</keyword>
<comment type="catalytic activity">
    <reaction evidence="6 7">
        <text>9-ribosyl-trans-zeatin 5'-phosphate + H2O = trans-zeatin + D-ribose 5-phosphate</text>
        <dbReference type="Rhea" id="RHEA:48564"/>
        <dbReference type="ChEBI" id="CHEBI:15377"/>
        <dbReference type="ChEBI" id="CHEBI:16522"/>
        <dbReference type="ChEBI" id="CHEBI:78346"/>
        <dbReference type="ChEBI" id="CHEBI:87947"/>
        <dbReference type="EC" id="3.2.2.n1"/>
    </reaction>
</comment>
<organism evidence="8 9">
    <name type="scientific">Vigna mungo</name>
    <name type="common">Black gram</name>
    <name type="synonym">Phaseolus mungo</name>
    <dbReference type="NCBI Taxonomy" id="3915"/>
    <lineage>
        <taxon>Eukaryota</taxon>
        <taxon>Viridiplantae</taxon>
        <taxon>Streptophyta</taxon>
        <taxon>Embryophyta</taxon>
        <taxon>Tracheophyta</taxon>
        <taxon>Spermatophyta</taxon>
        <taxon>Magnoliopsida</taxon>
        <taxon>eudicotyledons</taxon>
        <taxon>Gunneridae</taxon>
        <taxon>Pentapetalae</taxon>
        <taxon>rosids</taxon>
        <taxon>fabids</taxon>
        <taxon>Fabales</taxon>
        <taxon>Fabaceae</taxon>
        <taxon>Papilionoideae</taxon>
        <taxon>50 kb inversion clade</taxon>
        <taxon>NPAAA clade</taxon>
        <taxon>indigoferoid/millettioid clade</taxon>
        <taxon>Phaseoleae</taxon>
        <taxon>Vigna</taxon>
    </lineage>
</organism>
<dbReference type="Proteomes" id="UP001374535">
    <property type="component" value="Chromosome 11"/>
</dbReference>
<dbReference type="GO" id="GO:0005634">
    <property type="term" value="C:nucleus"/>
    <property type="evidence" value="ECO:0007669"/>
    <property type="project" value="UniProtKB-ARBA"/>
</dbReference>
<dbReference type="NCBIfam" id="TIGR00730">
    <property type="entry name" value="Rossman fold protein, TIGR00730 family"/>
    <property type="match status" value="1"/>
</dbReference>
<evidence type="ECO:0000256" key="1">
    <source>
        <dbReference type="ARBA" id="ARBA00006763"/>
    </source>
</evidence>
<keyword evidence="7" id="KW-0378">Hydrolase</keyword>
<dbReference type="SUPFAM" id="SSF102405">
    <property type="entry name" value="MCP/YpsA-like"/>
    <property type="match status" value="1"/>
</dbReference>
<gene>
    <name evidence="8" type="ORF">V8G54_036612</name>
</gene>
<comment type="catalytic activity">
    <reaction evidence="5 7">
        <text>N(6)-(dimethylallyl)adenosine 5'-phosphate + H2O = N(6)-dimethylallyladenine + D-ribose 5-phosphate</text>
        <dbReference type="Rhea" id="RHEA:48560"/>
        <dbReference type="ChEBI" id="CHEBI:15377"/>
        <dbReference type="ChEBI" id="CHEBI:17660"/>
        <dbReference type="ChEBI" id="CHEBI:57526"/>
        <dbReference type="ChEBI" id="CHEBI:78346"/>
        <dbReference type="EC" id="3.2.2.n1"/>
    </reaction>
</comment>
<comment type="similarity">
    <text evidence="1 7">Belongs to the LOG family.</text>
</comment>
<keyword evidence="9" id="KW-1185">Reference proteome</keyword>
<dbReference type="EMBL" id="CP144690">
    <property type="protein sequence ID" value="WVY91098.1"/>
    <property type="molecule type" value="Genomic_DNA"/>
</dbReference>
<dbReference type="GO" id="GO:0009691">
    <property type="term" value="P:cytokinin biosynthetic process"/>
    <property type="evidence" value="ECO:0007669"/>
    <property type="project" value="UniProtKB-UniRule"/>
</dbReference>
<evidence type="ECO:0000313" key="9">
    <source>
        <dbReference type="Proteomes" id="UP001374535"/>
    </source>
</evidence>
<dbReference type="InterPro" id="IPR031100">
    <property type="entry name" value="LOG_fam"/>
</dbReference>
<evidence type="ECO:0000256" key="5">
    <source>
        <dbReference type="ARBA" id="ARBA00047718"/>
    </source>
</evidence>